<dbReference type="SMART" id="SM00706">
    <property type="entry name" value="TECPR"/>
    <property type="match status" value="10"/>
</dbReference>
<evidence type="ECO:0000256" key="3">
    <source>
        <dbReference type="SAM" id="SignalP"/>
    </source>
</evidence>
<dbReference type="Pfam" id="PF19193">
    <property type="entry name" value="Tectonin"/>
    <property type="match status" value="2"/>
</dbReference>
<evidence type="ECO:0000256" key="1">
    <source>
        <dbReference type="ARBA" id="ARBA00022734"/>
    </source>
</evidence>
<evidence type="ECO:0000313" key="5">
    <source>
        <dbReference type="Proteomes" id="UP000694569"/>
    </source>
</evidence>
<proteinExistence type="inferred from homology"/>
<dbReference type="Proteomes" id="UP000694569">
    <property type="component" value="Unplaced"/>
</dbReference>
<sequence length="549" mass="60125">MKLYVSLVCLLFMVVAPAFGIDIGFMYPEETPLENLVLKDAELGCTPVPGLLKQIDAGVGQVYGVNEFDDIYQLIGSSWVQVPGKLIHVTVGPSRVWGANRENDVYKLQDGNWIKVAGSLKQVDAGGPSFLVGVNQYDNIYCLNLDATFSKSSELHFNQLGGSLKYCSCGPYSCWGVNNINDVYHRLNGIPENCKGGEWTKVDGKMVMLEVSTDGAVYAINTVGQIYKSLGRSRPEGDVTYVNNYINKPYLHVSSFLHQPSDKMKLYFCLALMFFEVAAEAATSDSTCQNRCGNVVRSLDLNILHLQQMKTGLTCSLIPGGLKQIDAGAEQVYGVNDNDDIYRLNGNNWVQVPGKLIHVSVGPSGVWGVNRVNDIFKMQGGIWVHVAGGLKQVDAGGKAHLVGVNRNDNIYCLNQDATFSKGSDLPFNQLEGGLTYYSCGLYNCWGVNSINDIFHRENVNSENCKGSGWKQVEGKLVMVEASTDGAVYGINTVGQIYKREGISASNPIGTEWSLVNISGPFKHVSYDDGILWLINKAGNIFKCENKSSF</sequence>
<dbReference type="InterPro" id="IPR006624">
    <property type="entry name" value="Beta-propeller_rpt_TECPR"/>
</dbReference>
<dbReference type="GO" id="GO:0030246">
    <property type="term" value="F:carbohydrate binding"/>
    <property type="evidence" value="ECO:0007669"/>
    <property type="project" value="UniProtKB-KW"/>
</dbReference>
<reference evidence="4" key="1">
    <citation type="submission" date="2025-08" db="UniProtKB">
        <authorList>
            <consortium name="Ensembl"/>
        </authorList>
    </citation>
    <scope>IDENTIFICATION</scope>
</reference>
<accession>A0A8C5R843</accession>
<reference evidence="4" key="2">
    <citation type="submission" date="2025-09" db="UniProtKB">
        <authorList>
            <consortium name="Ensembl"/>
        </authorList>
    </citation>
    <scope>IDENTIFICATION</scope>
</reference>
<keyword evidence="5" id="KW-1185">Reference proteome</keyword>
<dbReference type="InterPro" id="IPR051513">
    <property type="entry name" value="Tectonin_beta-prop"/>
</dbReference>
<comment type="similarity">
    <text evidence="2">Belongs to the tectonin family.</text>
</comment>
<dbReference type="PANTHER" id="PTHR23250">
    <property type="entry name" value="DYSFERLIN-RELATED"/>
    <property type="match status" value="1"/>
</dbReference>
<dbReference type="Ensembl" id="ENSLLET00000050951.1">
    <property type="protein sequence ID" value="ENSLLEP00000049034.1"/>
    <property type="gene ID" value="ENSLLEG00000030868.1"/>
</dbReference>
<evidence type="ECO:0000313" key="4">
    <source>
        <dbReference type="Ensembl" id="ENSLLEP00000049034.1"/>
    </source>
</evidence>
<dbReference type="PANTHER" id="PTHR23250:SF3">
    <property type="entry name" value="FISH-EGG LECTIN-LIKE ISOFORM X1-RELATED"/>
    <property type="match status" value="1"/>
</dbReference>
<dbReference type="GeneTree" id="ENSGT00510000047886"/>
<evidence type="ECO:0000256" key="2">
    <source>
        <dbReference type="ARBA" id="ARBA00038331"/>
    </source>
</evidence>
<dbReference type="AlphaFoldDB" id="A0A8C5R843"/>
<keyword evidence="3" id="KW-0732">Signal</keyword>
<protein>
    <submittedName>
        <fullName evidence="4">Uncharacterized protein</fullName>
    </submittedName>
</protein>
<feature type="chain" id="PRO_5034008271" evidence="3">
    <location>
        <begin position="21"/>
        <end position="549"/>
    </location>
</feature>
<organism evidence="4 5">
    <name type="scientific">Leptobrachium leishanense</name>
    <name type="common">Leishan spiny toad</name>
    <dbReference type="NCBI Taxonomy" id="445787"/>
    <lineage>
        <taxon>Eukaryota</taxon>
        <taxon>Metazoa</taxon>
        <taxon>Chordata</taxon>
        <taxon>Craniata</taxon>
        <taxon>Vertebrata</taxon>
        <taxon>Euteleostomi</taxon>
        <taxon>Amphibia</taxon>
        <taxon>Batrachia</taxon>
        <taxon>Anura</taxon>
        <taxon>Pelobatoidea</taxon>
        <taxon>Megophryidae</taxon>
        <taxon>Leptobrachium</taxon>
    </lineage>
</organism>
<name>A0A8C5R843_9ANUR</name>
<feature type="signal peptide" evidence="3">
    <location>
        <begin position="1"/>
        <end position="20"/>
    </location>
</feature>
<keyword evidence="1" id="KW-0430">Lectin</keyword>